<name>A0A8K0QUG2_9PLEO</name>
<proteinExistence type="predicted"/>
<dbReference type="EMBL" id="JAGMVJ010000026">
    <property type="protein sequence ID" value="KAH7070801.1"/>
    <property type="molecule type" value="Genomic_DNA"/>
</dbReference>
<keyword evidence="3" id="KW-1185">Reference proteome</keyword>
<gene>
    <name evidence="2" type="ORF">FB567DRAFT_539255</name>
</gene>
<sequence>MLLILPHREPLGVFTGGISCATSSSRSNVCLHSVSMDLAQLPPLPWRCGGVLLRRRSSSSAPGWSSSRPRTDVASRRVQLRGSRSQGWRGLRSSRGVVPLMLKAVRLAQRASMMHSRLAFHQVPLHVIAALSSTLFQGYVESTTRSALQSSERGSRLLCIIVPLQMAAKASIVARVCKLGAPAASPDCPAIHPCPLALFSLRWPTTSTCRL</sequence>
<dbReference type="AlphaFoldDB" id="A0A8K0QUG2"/>
<organism evidence="2 3">
    <name type="scientific">Paraphoma chrysanthemicola</name>
    <dbReference type="NCBI Taxonomy" id="798071"/>
    <lineage>
        <taxon>Eukaryota</taxon>
        <taxon>Fungi</taxon>
        <taxon>Dikarya</taxon>
        <taxon>Ascomycota</taxon>
        <taxon>Pezizomycotina</taxon>
        <taxon>Dothideomycetes</taxon>
        <taxon>Pleosporomycetidae</taxon>
        <taxon>Pleosporales</taxon>
        <taxon>Pleosporineae</taxon>
        <taxon>Phaeosphaeriaceae</taxon>
        <taxon>Paraphoma</taxon>
    </lineage>
</organism>
<evidence type="ECO:0000313" key="3">
    <source>
        <dbReference type="Proteomes" id="UP000813461"/>
    </source>
</evidence>
<feature type="compositionally biased region" description="Low complexity" evidence="1">
    <location>
        <begin position="58"/>
        <end position="68"/>
    </location>
</feature>
<feature type="region of interest" description="Disordered" evidence="1">
    <location>
        <begin position="56"/>
        <end position="85"/>
    </location>
</feature>
<evidence type="ECO:0000313" key="2">
    <source>
        <dbReference type="EMBL" id="KAH7070801.1"/>
    </source>
</evidence>
<comment type="caution">
    <text evidence="2">The sequence shown here is derived from an EMBL/GenBank/DDBJ whole genome shotgun (WGS) entry which is preliminary data.</text>
</comment>
<protein>
    <submittedName>
        <fullName evidence="2">Uncharacterized protein</fullName>
    </submittedName>
</protein>
<reference evidence="2" key="1">
    <citation type="journal article" date="2021" name="Nat. Commun.">
        <title>Genetic determinants of endophytism in the Arabidopsis root mycobiome.</title>
        <authorList>
            <person name="Mesny F."/>
            <person name="Miyauchi S."/>
            <person name="Thiergart T."/>
            <person name="Pickel B."/>
            <person name="Atanasova L."/>
            <person name="Karlsson M."/>
            <person name="Huettel B."/>
            <person name="Barry K.W."/>
            <person name="Haridas S."/>
            <person name="Chen C."/>
            <person name="Bauer D."/>
            <person name="Andreopoulos W."/>
            <person name="Pangilinan J."/>
            <person name="LaButti K."/>
            <person name="Riley R."/>
            <person name="Lipzen A."/>
            <person name="Clum A."/>
            <person name="Drula E."/>
            <person name="Henrissat B."/>
            <person name="Kohler A."/>
            <person name="Grigoriev I.V."/>
            <person name="Martin F.M."/>
            <person name="Hacquard S."/>
        </authorList>
    </citation>
    <scope>NUCLEOTIDE SEQUENCE</scope>
    <source>
        <strain evidence="2">MPI-SDFR-AT-0120</strain>
    </source>
</reference>
<evidence type="ECO:0000256" key="1">
    <source>
        <dbReference type="SAM" id="MobiDB-lite"/>
    </source>
</evidence>
<accession>A0A8K0QUG2</accession>
<dbReference type="Proteomes" id="UP000813461">
    <property type="component" value="Unassembled WGS sequence"/>
</dbReference>